<comment type="similarity">
    <text evidence="4">Belongs to the MsrA Met sulfoxide reductase family.</text>
</comment>
<comment type="catalytic activity">
    <reaction evidence="2 4">
        <text>L-methionyl-[protein] + [thioredoxin]-disulfide + H2O = L-methionyl-(S)-S-oxide-[protein] + [thioredoxin]-dithiol</text>
        <dbReference type="Rhea" id="RHEA:14217"/>
        <dbReference type="Rhea" id="RHEA-COMP:10698"/>
        <dbReference type="Rhea" id="RHEA-COMP:10700"/>
        <dbReference type="Rhea" id="RHEA-COMP:12313"/>
        <dbReference type="Rhea" id="RHEA-COMP:12315"/>
        <dbReference type="ChEBI" id="CHEBI:15377"/>
        <dbReference type="ChEBI" id="CHEBI:16044"/>
        <dbReference type="ChEBI" id="CHEBI:29950"/>
        <dbReference type="ChEBI" id="CHEBI:44120"/>
        <dbReference type="ChEBI" id="CHEBI:50058"/>
        <dbReference type="EC" id="1.8.4.11"/>
    </reaction>
</comment>
<accession>A0ABY8MMP2</accession>
<feature type="domain" description="Peptide methionine sulphoxide reductase MsrA" evidence="5">
    <location>
        <begin position="34"/>
        <end position="186"/>
    </location>
</feature>
<comment type="catalytic activity">
    <reaction evidence="3 4">
        <text>[thioredoxin]-disulfide + L-methionine + H2O = L-methionine (S)-S-oxide + [thioredoxin]-dithiol</text>
        <dbReference type="Rhea" id="RHEA:19993"/>
        <dbReference type="Rhea" id="RHEA-COMP:10698"/>
        <dbReference type="Rhea" id="RHEA-COMP:10700"/>
        <dbReference type="ChEBI" id="CHEBI:15377"/>
        <dbReference type="ChEBI" id="CHEBI:29950"/>
        <dbReference type="ChEBI" id="CHEBI:50058"/>
        <dbReference type="ChEBI" id="CHEBI:57844"/>
        <dbReference type="ChEBI" id="CHEBI:58772"/>
        <dbReference type="EC" id="1.8.4.11"/>
    </reaction>
</comment>
<dbReference type="EC" id="1.8.4.11" evidence="4"/>
<dbReference type="GO" id="GO:0008113">
    <property type="term" value="F:peptide-methionine (S)-S-oxide reductase activity"/>
    <property type="evidence" value="ECO:0007669"/>
    <property type="project" value="UniProtKB-EC"/>
</dbReference>
<evidence type="ECO:0000313" key="7">
    <source>
        <dbReference type="Proteomes" id="UP001228690"/>
    </source>
</evidence>
<keyword evidence="1 4" id="KW-0560">Oxidoreductase</keyword>
<keyword evidence="7" id="KW-1185">Reference proteome</keyword>
<comment type="function">
    <text evidence="4">Has an important function as a repair enzyme for proteins that have been inactivated by oxidation. Catalyzes the reversible oxidation-reduction of methionine sulfoxide in proteins to methionine.</text>
</comment>
<sequence length="212" mass="24210">MEALADPEKGYTDYAPLFAENPQESARGNPLFATAVFAGGCFWCTESAFEGLEGVMKVLSGYTGGDSANPSYEEVSGDGTGHYEAIIILYRPEAISYRTLLDIFWRQIDPTDGDGQFYDRGTQYRTAVFYRNEEERVLAEESKARLRSGRAFGDKEIVTEILAEEPFYLAEDYHQDYFAKNPQRYQRYVKGSGRKYFLQSIWNDRPRTSEKP</sequence>
<dbReference type="PANTHER" id="PTHR43774:SF1">
    <property type="entry name" value="PEPTIDE METHIONINE SULFOXIDE REDUCTASE MSRA 2"/>
    <property type="match status" value="1"/>
</dbReference>
<dbReference type="Proteomes" id="UP001228690">
    <property type="component" value="Chromosome"/>
</dbReference>
<organism evidence="6 7">
    <name type="scientific">Candidatus Haliotispira prima</name>
    <dbReference type="NCBI Taxonomy" id="3034016"/>
    <lineage>
        <taxon>Bacteria</taxon>
        <taxon>Pseudomonadati</taxon>
        <taxon>Spirochaetota</taxon>
        <taxon>Spirochaetia</taxon>
        <taxon>Spirochaetales</taxon>
        <taxon>Spirochaetaceae</taxon>
        <taxon>Candidatus Haliotispira</taxon>
    </lineage>
</organism>
<dbReference type="PANTHER" id="PTHR43774">
    <property type="entry name" value="PEPTIDE METHIONINE SULFOXIDE REDUCTASE"/>
    <property type="match status" value="1"/>
</dbReference>
<evidence type="ECO:0000256" key="1">
    <source>
        <dbReference type="ARBA" id="ARBA00023002"/>
    </source>
</evidence>
<evidence type="ECO:0000256" key="2">
    <source>
        <dbReference type="ARBA" id="ARBA00047806"/>
    </source>
</evidence>
<dbReference type="SUPFAM" id="SSF55068">
    <property type="entry name" value="Peptide methionine sulfoxide reductase"/>
    <property type="match status" value="1"/>
</dbReference>
<feature type="active site" evidence="4">
    <location>
        <position position="41"/>
    </location>
</feature>
<evidence type="ECO:0000313" key="6">
    <source>
        <dbReference type="EMBL" id="WGK70468.1"/>
    </source>
</evidence>
<dbReference type="InterPro" id="IPR036509">
    <property type="entry name" value="Met_Sox_Rdtase_MsrA_sf"/>
</dbReference>
<dbReference type="NCBIfam" id="TIGR00401">
    <property type="entry name" value="msrA"/>
    <property type="match status" value="1"/>
</dbReference>
<dbReference type="InterPro" id="IPR002569">
    <property type="entry name" value="Met_Sox_Rdtase_MsrA_dom"/>
</dbReference>
<evidence type="ECO:0000259" key="5">
    <source>
        <dbReference type="Pfam" id="PF01625"/>
    </source>
</evidence>
<evidence type="ECO:0000256" key="4">
    <source>
        <dbReference type="HAMAP-Rule" id="MF_01401"/>
    </source>
</evidence>
<dbReference type="Pfam" id="PF01625">
    <property type="entry name" value="PMSR"/>
    <property type="match status" value="1"/>
</dbReference>
<protein>
    <recommendedName>
        <fullName evidence="4">Peptide methionine sulfoxide reductase MsrA</fullName>
        <shortName evidence="4">Protein-methionine-S-oxide reductase</shortName>
        <ecNumber evidence="4">1.8.4.11</ecNumber>
    </recommendedName>
    <alternativeName>
        <fullName evidence="4">Peptide-methionine (S)-S-oxide reductase</fullName>
        <shortName evidence="4">Peptide Met(O) reductase</shortName>
    </alternativeName>
</protein>
<dbReference type="EMBL" id="CP123443">
    <property type="protein sequence ID" value="WGK70468.1"/>
    <property type="molecule type" value="Genomic_DNA"/>
</dbReference>
<gene>
    <name evidence="4 6" type="primary">msrA</name>
    <name evidence="6" type="ORF">P0082_01280</name>
</gene>
<dbReference type="HAMAP" id="MF_01401">
    <property type="entry name" value="MsrA"/>
    <property type="match status" value="1"/>
</dbReference>
<proteinExistence type="inferred from homology"/>
<dbReference type="Gene3D" id="3.30.1060.10">
    <property type="entry name" value="Peptide methionine sulphoxide reductase MsrA"/>
    <property type="match status" value="1"/>
</dbReference>
<evidence type="ECO:0000256" key="3">
    <source>
        <dbReference type="ARBA" id="ARBA00048782"/>
    </source>
</evidence>
<reference evidence="6 7" key="1">
    <citation type="submission" date="2023-04" db="EMBL/GenBank/DDBJ databases">
        <title>Spirochaete genome identified in red abalone sample constitutes a novel genus.</title>
        <authorList>
            <person name="Sharma S.P."/>
            <person name="Purcell C.M."/>
            <person name="Hyde J.R."/>
            <person name="Severin A.J."/>
        </authorList>
    </citation>
    <scope>NUCLEOTIDE SEQUENCE [LARGE SCALE GENOMIC DNA]</scope>
    <source>
        <strain evidence="6 7">SP-2023</strain>
    </source>
</reference>
<name>A0ABY8MMP2_9SPIO</name>